<dbReference type="PANTHER" id="PTHR19304">
    <property type="entry name" value="CYCLIC-AMP RESPONSE ELEMENT BINDING PROTEIN"/>
    <property type="match status" value="1"/>
</dbReference>
<evidence type="ECO:0000256" key="7">
    <source>
        <dbReference type="SAM" id="MobiDB-lite"/>
    </source>
</evidence>
<sequence>MDNSAYHLVTSFSLPMNTISSSLKTSANSMLAPPAFGFNGMLPESSQILTTGNISDVPAISTINPCTISSSSGATTLDPQALQQQQQSLFYGNQDITGSTVTRHRSDSGYSLSSTNDYKVFRPRSLSSGSEFSLTNGNTSFGHYGNFSQSFSNDENMVKTHSGANNSESNGRGSCSSTSGSQGAGSKRSSSSKDSKQNGSNKRRQSTGSAGPNKGSNGGDEDSDERRRRFLERNRIAASKCRQKKKQWVKELEQRAEEATIQNHNLHTAVAQLKEEILALKSQLIAHRNCNCSMIQQFMQSTLNPQADGVSANPAATSVVMPGHSASVIPNPAILDPQQQHHHQQPPELQQAQITIDPAAVAAAAATTNIQPFVPKAQ</sequence>
<name>A0A9W8DVZ3_9FUNG</name>
<dbReference type="OrthoDB" id="295274at2759"/>
<dbReference type="PRINTS" id="PR00043">
    <property type="entry name" value="LEUZIPPRJUN"/>
</dbReference>
<keyword evidence="5" id="KW-0539">Nucleus</keyword>
<dbReference type="GO" id="GO:0003677">
    <property type="term" value="F:DNA binding"/>
    <property type="evidence" value="ECO:0007669"/>
    <property type="project" value="UniProtKB-KW"/>
</dbReference>
<evidence type="ECO:0000256" key="5">
    <source>
        <dbReference type="ARBA" id="ARBA00023242"/>
    </source>
</evidence>
<evidence type="ECO:0000256" key="2">
    <source>
        <dbReference type="ARBA" id="ARBA00023015"/>
    </source>
</evidence>
<feature type="compositionally biased region" description="Low complexity" evidence="7">
    <location>
        <begin position="179"/>
        <end position="189"/>
    </location>
</feature>
<dbReference type="GO" id="GO:0005634">
    <property type="term" value="C:nucleus"/>
    <property type="evidence" value="ECO:0007669"/>
    <property type="project" value="UniProtKB-SubCell"/>
</dbReference>
<keyword evidence="3" id="KW-0238">DNA-binding</keyword>
<feature type="domain" description="BZIP" evidence="8">
    <location>
        <begin position="224"/>
        <end position="287"/>
    </location>
</feature>
<feature type="compositionally biased region" description="Polar residues" evidence="7">
    <location>
        <begin position="162"/>
        <end position="178"/>
    </location>
</feature>
<dbReference type="PROSITE" id="PS50217">
    <property type="entry name" value="BZIP"/>
    <property type="match status" value="1"/>
</dbReference>
<dbReference type="InterPro" id="IPR046347">
    <property type="entry name" value="bZIP_sf"/>
</dbReference>
<evidence type="ECO:0000313" key="9">
    <source>
        <dbReference type="EMBL" id="KAJ1920533.1"/>
    </source>
</evidence>
<keyword evidence="4" id="KW-0804">Transcription</keyword>
<reference evidence="9" key="1">
    <citation type="submission" date="2022-07" db="EMBL/GenBank/DDBJ databases">
        <title>Phylogenomic reconstructions and comparative analyses of Kickxellomycotina fungi.</title>
        <authorList>
            <person name="Reynolds N.K."/>
            <person name="Stajich J.E."/>
            <person name="Barry K."/>
            <person name="Grigoriev I.V."/>
            <person name="Crous P."/>
            <person name="Smith M.E."/>
        </authorList>
    </citation>
    <scope>NUCLEOTIDE SEQUENCE</scope>
    <source>
        <strain evidence="9">NBRC 100468</strain>
    </source>
</reference>
<dbReference type="CDD" id="cd14687">
    <property type="entry name" value="bZIP_ATF2"/>
    <property type="match status" value="1"/>
</dbReference>
<proteinExistence type="predicted"/>
<dbReference type="InterPro" id="IPR002112">
    <property type="entry name" value="Leuzip_Jun"/>
</dbReference>
<dbReference type="EMBL" id="JANBPU010000012">
    <property type="protein sequence ID" value="KAJ1920533.1"/>
    <property type="molecule type" value="Genomic_DNA"/>
</dbReference>
<keyword evidence="2" id="KW-0805">Transcription regulation</keyword>
<dbReference type="InterPro" id="IPR004827">
    <property type="entry name" value="bZIP"/>
</dbReference>
<protein>
    <recommendedName>
        <fullName evidence="8">BZIP domain-containing protein</fullName>
    </recommendedName>
</protein>
<dbReference type="SMART" id="SM00338">
    <property type="entry name" value="BRLZ"/>
    <property type="match status" value="1"/>
</dbReference>
<feature type="region of interest" description="Disordered" evidence="7">
    <location>
        <begin position="152"/>
        <end position="227"/>
    </location>
</feature>
<dbReference type="FunFam" id="1.20.5.170:FF:000010">
    <property type="entry name" value="Cyclic AMP-dependent transcription factor ATF-2"/>
    <property type="match status" value="1"/>
</dbReference>
<accession>A0A9W8DVZ3</accession>
<organism evidence="9 10">
    <name type="scientific">Mycoemilia scoparia</name>
    <dbReference type="NCBI Taxonomy" id="417184"/>
    <lineage>
        <taxon>Eukaryota</taxon>
        <taxon>Fungi</taxon>
        <taxon>Fungi incertae sedis</taxon>
        <taxon>Zoopagomycota</taxon>
        <taxon>Kickxellomycotina</taxon>
        <taxon>Kickxellomycetes</taxon>
        <taxon>Kickxellales</taxon>
        <taxon>Kickxellaceae</taxon>
        <taxon>Mycoemilia</taxon>
    </lineage>
</organism>
<comment type="subcellular location">
    <subcellularLocation>
        <location evidence="1">Nucleus</location>
    </subcellularLocation>
</comment>
<dbReference type="SUPFAM" id="SSF57959">
    <property type="entry name" value="Leucine zipper domain"/>
    <property type="match status" value="1"/>
</dbReference>
<keyword evidence="10" id="KW-1185">Reference proteome</keyword>
<gene>
    <name evidence="9" type="ORF">H4219_001232</name>
</gene>
<evidence type="ECO:0000256" key="1">
    <source>
        <dbReference type="ARBA" id="ARBA00004123"/>
    </source>
</evidence>
<keyword evidence="6" id="KW-0175">Coiled coil</keyword>
<evidence type="ECO:0000256" key="4">
    <source>
        <dbReference type="ARBA" id="ARBA00023163"/>
    </source>
</evidence>
<evidence type="ECO:0000259" key="8">
    <source>
        <dbReference type="PROSITE" id="PS50217"/>
    </source>
</evidence>
<comment type="caution">
    <text evidence="9">The sequence shown here is derived from an EMBL/GenBank/DDBJ whole genome shotgun (WGS) entry which is preliminary data.</text>
</comment>
<dbReference type="Gene3D" id="1.20.5.170">
    <property type="match status" value="1"/>
</dbReference>
<dbReference type="PROSITE" id="PS00036">
    <property type="entry name" value="BZIP_BASIC"/>
    <property type="match status" value="1"/>
</dbReference>
<evidence type="ECO:0000313" key="10">
    <source>
        <dbReference type="Proteomes" id="UP001150538"/>
    </source>
</evidence>
<evidence type="ECO:0000256" key="6">
    <source>
        <dbReference type="SAM" id="Coils"/>
    </source>
</evidence>
<feature type="coiled-coil region" evidence="6">
    <location>
        <begin position="242"/>
        <end position="283"/>
    </location>
</feature>
<dbReference type="Proteomes" id="UP001150538">
    <property type="component" value="Unassembled WGS sequence"/>
</dbReference>
<dbReference type="Pfam" id="PF00170">
    <property type="entry name" value="bZIP_1"/>
    <property type="match status" value="1"/>
</dbReference>
<evidence type="ECO:0000256" key="3">
    <source>
        <dbReference type="ARBA" id="ARBA00023125"/>
    </source>
</evidence>
<dbReference type="InterPro" id="IPR051027">
    <property type="entry name" value="bZIP_transcription_factors"/>
</dbReference>
<dbReference type="GO" id="GO:0003700">
    <property type="term" value="F:DNA-binding transcription factor activity"/>
    <property type="evidence" value="ECO:0007669"/>
    <property type="project" value="InterPro"/>
</dbReference>
<dbReference type="AlphaFoldDB" id="A0A9W8DVZ3"/>